<dbReference type="RefSeq" id="WP_147464683.1">
    <property type="nucleotide sequence ID" value="NZ_RBOW01000841.1"/>
</dbReference>
<evidence type="ECO:0000313" key="1">
    <source>
        <dbReference type="EMBL" id="RMN21130.1"/>
    </source>
</evidence>
<comment type="caution">
    <text evidence="1">The sequence shown here is derived from an EMBL/GenBank/DDBJ whole genome shotgun (WGS) entry which is preliminary data.</text>
</comment>
<evidence type="ECO:0000313" key="2">
    <source>
        <dbReference type="Proteomes" id="UP000281372"/>
    </source>
</evidence>
<proteinExistence type="predicted"/>
<dbReference type="Proteomes" id="UP000281372">
    <property type="component" value="Unassembled WGS sequence"/>
</dbReference>
<accession>A0A3M3KDE6</accession>
<dbReference type="AlphaFoldDB" id="A0A3M3KDE6"/>
<reference evidence="1 2" key="1">
    <citation type="submission" date="2018-08" db="EMBL/GenBank/DDBJ databases">
        <title>Recombination of ecologically and evolutionarily significant loci maintains genetic cohesion in the Pseudomonas syringae species complex.</title>
        <authorList>
            <person name="Dillon M."/>
            <person name="Thakur S."/>
            <person name="Almeida R.N.D."/>
            <person name="Weir B.S."/>
            <person name="Guttman D.S."/>
        </authorList>
    </citation>
    <scope>NUCLEOTIDE SEQUENCE [LARGE SCALE GENOMIC DNA]</scope>
    <source>
        <strain evidence="1 2">ICMP 2821</strain>
    </source>
</reference>
<organism evidence="1 2">
    <name type="scientific">Pseudomonas cannabina</name>
    <dbReference type="NCBI Taxonomy" id="86840"/>
    <lineage>
        <taxon>Bacteria</taxon>
        <taxon>Pseudomonadati</taxon>
        <taxon>Pseudomonadota</taxon>
        <taxon>Gammaproteobacteria</taxon>
        <taxon>Pseudomonadales</taxon>
        <taxon>Pseudomonadaceae</taxon>
        <taxon>Pseudomonas</taxon>
    </lineage>
</organism>
<gene>
    <name evidence="1" type="ORF">ALQ64_02842</name>
</gene>
<sequence length="135" mass="14878">MQNTVDQNPPLNWKPCSPELLQSGVNCASAPRWSAAPGGQHYHPPIGVPALVAYQVGDFDIVAAFDPQGAIAVLCEQTDQDLSDFELSDVEVVSDKHLDSLEVFDLDEGKTERLETSLRQDIAMLTLPTYMYGWE</sequence>
<protein>
    <submittedName>
        <fullName evidence="1">Uncharacterized protein</fullName>
    </submittedName>
</protein>
<dbReference type="EMBL" id="RBOW01000841">
    <property type="protein sequence ID" value="RMN21130.1"/>
    <property type="molecule type" value="Genomic_DNA"/>
</dbReference>
<name>A0A3M3KDE6_PSECA</name>